<dbReference type="InterPro" id="IPR011051">
    <property type="entry name" value="RmlC_Cupin_sf"/>
</dbReference>
<dbReference type="EMBL" id="FNVO01000002">
    <property type="protein sequence ID" value="SEF82118.1"/>
    <property type="molecule type" value="Genomic_DNA"/>
</dbReference>
<keyword evidence="3" id="KW-1185">Reference proteome</keyword>
<proteinExistence type="predicted"/>
<accession>A0A1H5V5U0</accession>
<sequence length="233" mass="25323">MILLTTLHAWTSRTADRLDLSDGRMAWVPGGDLGDALAVLDGAPDVFGDAQVVALTLDPEPSDVRLLRAADPSHVAEIRYARRGPDGRYTGLLSRPEIAEELDLLPHPEGGWFRETWRTPVAFQPPGYPGERASATGIYFFLPPGEESMWHQVRSDELWAYHLGDPLVLELGGTGERPGRPEPVVLGPQVARGQRPQVLVPAATWQAARPDGAEGTLVSCVVSPGFDFADFRA</sequence>
<dbReference type="AlphaFoldDB" id="A0A1H5V5U0"/>
<evidence type="ECO:0000313" key="3">
    <source>
        <dbReference type="Proteomes" id="UP000236723"/>
    </source>
</evidence>
<dbReference type="InterPro" id="IPR014710">
    <property type="entry name" value="RmlC-like_jellyroll"/>
</dbReference>
<dbReference type="InterPro" id="IPR009327">
    <property type="entry name" value="Cupin_DUF985"/>
</dbReference>
<organism evidence="2 3">
    <name type="scientific">Thermomonospora echinospora</name>
    <dbReference type="NCBI Taxonomy" id="1992"/>
    <lineage>
        <taxon>Bacteria</taxon>
        <taxon>Bacillati</taxon>
        <taxon>Actinomycetota</taxon>
        <taxon>Actinomycetes</taxon>
        <taxon>Streptosporangiales</taxon>
        <taxon>Thermomonosporaceae</taxon>
        <taxon>Thermomonospora</taxon>
    </lineage>
</organism>
<name>A0A1H5V5U0_9ACTN</name>
<dbReference type="SUPFAM" id="SSF51182">
    <property type="entry name" value="RmlC-like cupins"/>
    <property type="match status" value="1"/>
</dbReference>
<evidence type="ECO:0000259" key="1">
    <source>
        <dbReference type="Pfam" id="PF06172"/>
    </source>
</evidence>
<dbReference type="Gene3D" id="2.60.120.10">
    <property type="entry name" value="Jelly Rolls"/>
    <property type="match status" value="1"/>
</dbReference>
<evidence type="ECO:0000313" key="2">
    <source>
        <dbReference type="EMBL" id="SEF82118.1"/>
    </source>
</evidence>
<dbReference type="InterPro" id="IPR039935">
    <property type="entry name" value="YML079W-like"/>
</dbReference>
<reference evidence="3" key="1">
    <citation type="submission" date="2016-10" db="EMBL/GenBank/DDBJ databases">
        <authorList>
            <person name="Varghese N."/>
            <person name="Submissions S."/>
        </authorList>
    </citation>
    <scope>NUCLEOTIDE SEQUENCE [LARGE SCALE GENOMIC DNA]</scope>
    <source>
        <strain evidence="3">DSM 43163</strain>
    </source>
</reference>
<dbReference type="CDD" id="cd06121">
    <property type="entry name" value="cupin_YML079wp"/>
    <property type="match status" value="1"/>
</dbReference>
<gene>
    <name evidence="2" type="ORF">SAMN04489712_102158</name>
</gene>
<dbReference type="PANTHER" id="PTHR33387">
    <property type="entry name" value="RMLC-LIKE JELLY ROLL FOLD PROTEIN"/>
    <property type="match status" value="1"/>
</dbReference>
<protein>
    <submittedName>
        <fullName evidence="2">Cupin superfamily</fullName>
    </submittedName>
</protein>
<dbReference type="Pfam" id="PF06172">
    <property type="entry name" value="Cupin_5"/>
    <property type="match status" value="1"/>
</dbReference>
<dbReference type="Proteomes" id="UP000236723">
    <property type="component" value="Unassembled WGS sequence"/>
</dbReference>
<dbReference type="RefSeq" id="WP_327372380.1">
    <property type="nucleotide sequence ID" value="NZ_FNVO01000002.1"/>
</dbReference>
<feature type="domain" description="DUF985" evidence="1">
    <location>
        <begin position="97"/>
        <end position="232"/>
    </location>
</feature>
<dbReference type="PANTHER" id="PTHR33387:SF3">
    <property type="entry name" value="DUF985 DOMAIN-CONTAINING PROTEIN"/>
    <property type="match status" value="1"/>
</dbReference>